<dbReference type="Gene3D" id="3.90.380.10">
    <property type="entry name" value="Naphthalene 1,2-dioxygenase Alpha Subunit, Chain A, domain 1"/>
    <property type="match status" value="1"/>
</dbReference>
<reference evidence="3 4" key="1">
    <citation type="submission" date="2015-10" db="EMBL/GenBank/DDBJ databases">
        <title>Metagenome-Assembled Genomes uncover a global brackish microbiome.</title>
        <authorList>
            <person name="Hugerth L.W."/>
            <person name="Larsson J."/>
            <person name="Alneberg J."/>
            <person name="Lindh M.V."/>
            <person name="Legrand C."/>
            <person name="Pinhassi J."/>
            <person name="Andersson A.F."/>
        </authorList>
    </citation>
    <scope>NUCLEOTIDE SEQUENCE [LARGE SCALE GENOMIC DNA]</scope>
    <source>
        <strain evidence="3">BACL26 MAG-121220-bin70</strain>
    </source>
</reference>
<sequence length="275" mass="31117">TYSQQGGLLRTSSKQCPANFDMTDHSLYDVAVVVWKGFVFINLAGKAAKPIKESLDKDAVDLDNWPLAELKVGETFHKTMECNWKIFWENFNECLHCPGVHKTLSQLVPIYKRAIMEPHDDPEWAKHINNSDPSFSGGLEKGAATWSSDGQLVGKPFPNLTAEEIKLGYHYAVMVPTVFIVAHADYVRIVRLMPLGPERTEIQVEWLFSEETLADETAQISRAVDFVKTVLNEDAHASELNQKGLRSHRHKKGTLMAEEYAVHDFQNWVRAHLGE</sequence>
<dbReference type="GO" id="GO:0051537">
    <property type="term" value="F:2 iron, 2 sulfur cluster binding"/>
    <property type="evidence" value="ECO:0007669"/>
    <property type="project" value="InterPro"/>
</dbReference>
<comment type="caution">
    <text evidence="3">The sequence shown here is derived from an EMBL/GenBank/DDBJ whole genome shotgun (WGS) entry which is preliminary data.</text>
</comment>
<accession>A0A0R2UA58</accession>
<evidence type="ECO:0000256" key="1">
    <source>
        <dbReference type="ARBA" id="ARBA00001962"/>
    </source>
</evidence>
<proteinExistence type="predicted"/>
<evidence type="ECO:0000313" key="3">
    <source>
        <dbReference type="EMBL" id="KRO94163.1"/>
    </source>
</evidence>
<dbReference type="InterPro" id="IPR001663">
    <property type="entry name" value="Rng_hydr_dOase-A"/>
</dbReference>
<dbReference type="GO" id="GO:0005506">
    <property type="term" value="F:iron ion binding"/>
    <property type="evidence" value="ECO:0007669"/>
    <property type="project" value="InterPro"/>
</dbReference>
<organism evidence="3 4">
    <name type="scientific">SAR92 bacterium BACL26 MAG-121220-bin70</name>
    <dbReference type="NCBI Taxonomy" id="1655626"/>
    <lineage>
        <taxon>Bacteria</taxon>
        <taxon>Pseudomonadati</taxon>
        <taxon>Pseudomonadota</taxon>
        <taxon>Gammaproteobacteria</taxon>
        <taxon>Cellvibrionales</taxon>
        <taxon>Porticoccaceae</taxon>
        <taxon>SAR92 clade</taxon>
    </lineage>
</organism>
<evidence type="ECO:0000313" key="4">
    <source>
        <dbReference type="Proteomes" id="UP000051213"/>
    </source>
</evidence>
<dbReference type="Pfam" id="PF00848">
    <property type="entry name" value="Ring_hydroxyl_A"/>
    <property type="match status" value="1"/>
</dbReference>
<gene>
    <name evidence="3" type="ORF">ABS24_10360</name>
</gene>
<feature type="non-terminal residue" evidence="3">
    <location>
        <position position="1"/>
    </location>
</feature>
<dbReference type="EMBL" id="LICA01000173">
    <property type="protein sequence ID" value="KRO94163.1"/>
    <property type="molecule type" value="Genomic_DNA"/>
</dbReference>
<dbReference type="Proteomes" id="UP000051213">
    <property type="component" value="Unassembled WGS sequence"/>
</dbReference>
<protein>
    <submittedName>
        <fullName evidence="3">Ring-hydroxylating oxygenase subunit alpha</fullName>
    </submittedName>
</protein>
<dbReference type="AlphaFoldDB" id="A0A0R2UA58"/>
<dbReference type="SUPFAM" id="SSF55961">
    <property type="entry name" value="Bet v1-like"/>
    <property type="match status" value="1"/>
</dbReference>
<dbReference type="InterPro" id="IPR015879">
    <property type="entry name" value="Ring_hydroxy_dOase_asu_C_dom"/>
</dbReference>
<evidence type="ECO:0000259" key="2">
    <source>
        <dbReference type="Pfam" id="PF00848"/>
    </source>
</evidence>
<dbReference type="PANTHER" id="PTHR43756:SF5">
    <property type="entry name" value="CHOLINE MONOOXYGENASE, CHLOROPLASTIC"/>
    <property type="match status" value="1"/>
</dbReference>
<comment type="cofactor">
    <cofactor evidence="1">
        <name>Fe cation</name>
        <dbReference type="ChEBI" id="CHEBI:24875"/>
    </cofactor>
</comment>
<dbReference type="PANTHER" id="PTHR43756">
    <property type="entry name" value="CHOLINE MONOOXYGENASE, CHLOROPLASTIC"/>
    <property type="match status" value="1"/>
</dbReference>
<feature type="domain" description="Aromatic-ring-hydroxylating dioxygenase alpha subunit C-terminal" evidence="2">
    <location>
        <begin position="68"/>
        <end position="274"/>
    </location>
</feature>
<name>A0A0R2UA58_9GAMM</name>